<organism evidence="2 3">
    <name type="scientific">Meristemomyces frigidus</name>
    <dbReference type="NCBI Taxonomy" id="1508187"/>
    <lineage>
        <taxon>Eukaryota</taxon>
        <taxon>Fungi</taxon>
        <taxon>Dikarya</taxon>
        <taxon>Ascomycota</taxon>
        <taxon>Pezizomycotina</taxon>
        <taxon>Dothideomycetes</taxon>
        <taxon>Dothideomycetidae</taxon>
        <taxon>Mycosphaerellales</taxon>
        <taxon>Teratosphaeriaceae</taxon>
        <taxon>Meristemomyces</taxon>
    </lineage>
</organism>
<feature type="region of interest" description="Disordered" evidence="1">
    <location>
        <begin position="1"/>
        <end position="156"/>
    </location>
</feature>
<protein>
    <submittedName>
        <fullName evidence="2">Uncharacterized protein</fullName>
    </submittedName>
</protein>
<gene>
    <name evidence="2" type="ORF">LTR62_004460</name>
</gene>
<dbReference type="EMBL" id="JAVRRL010000033">
    <property type="protein sequence ID" value="KAK5112117.1"/>
    <property type="molecule type" value="Genomic_DNA"/>
</dbReference>
<evidence type="ECO:0000313" key="2">
    <source>
        <dbReference type="EMBL" id="KAK5112117.1"/>
    </source>
</evidence>
<sequence length="372" mass="40450">MKRKASDTSDKLQKKSINQTKPSAIDDAVANEHRAFLLTAAGATKEEIEAPVTKTRKSTAKFPASSEVSETHTNESGQPSTAPTTPSELQPGLETPQSKTKKRKVTAPASSEYESPLQSSATPSPKQSVKKQSVLSKKRKVAGAPAESPPSAHDSGIVVDNVIKGTDEPLLPPKRIRRSTAKAIRSTTKLNVKEANVKVFKAPLSFIAAAKVQRSLEHLATRSKNNSALSRDPDKASIVTLPKRTLLGALHRICVDYEVGSPEDIHLAELEDMVVERFAAPLLQRPDQLWIKLDLAIQPTEGLLHEASAKVAGYGLQGINLLEMELEMMSKEAKAREGLWTLLEHAVVSAPHNLQASFDSRYEAVRFRGRVA</sequence>
<name>A0AAN7YP51_9PEZI</name>
<proteinExistence type="predicted"/>
<dbReference type="AlphaFoldDB" id="A0AAN7YP51"/>
<evidence type="ECO:0000313" key="3">
    <source>
        <dbReference type="Proteomes" id="UP001310890"/>
    </source>
</evidence>
<evidence type="ECO:0000256" key="1">
    <source>
        <dbReference type="SAM" id="MobiDB-lite"/>
    </source>
</evidence>
<feature type="compositionally biased region" description="Polar residues" evidence="1">
    <location>
        <begin position="74"/>
        <end position="88"/>
    </location>
</feature>
<dbReference type="Proteomes" id="UP001310890">
    <property type="component" value="Unassembled WGS sequence"/>
</dbReference>
<feature type="compositionally biased region" description="Polar residues" evidence="1">
    <location>
        <begin position="108"/>
        <end position="125"/>
    </location>
</feature>
<accession>A0AAN7YP51</accession>
<comment type="caution">
    <text evidence="2">The sequence shown here is derived from an EMBL/GenBank/DDBJ whole genome shotgun (WGS) entry which is preliminary data.</text>
</comment>
<reference evidence="2" key="1">
    <citation type="submission" date="2023-08" db="EMBL/GenBank/DDBJ databases">
        <title>Black Yeasts Isolated from many extreme environments.</title>
        <authorList>
            <person name="Coleine C."/>
            <person name="Stajich J.E."/>
            <person name="Selbmann L."/>
        </authorList>
    </citation>
    <scope>NUCLEOTIDE SEQUENCE</scope>
    <source>
        <strain evidence="2">CCFEE 5401</strain>
    </source>
</reference>
<feature type="compositionally biased region" description="Low complexity" evidence="1">
    <location>
        <begin position="126"/>
        <end position="135"/>
    </location>
</feature>
<feature type="compositionally biased region" description="Basic and acidic residues" evidence="1">
    <location>
        <begin position="1"/>
        <end position="13"/>
    </location>
</feature>